<dbReference type="RefSeq" id="WP_161820394.1">
    <property type="nucleotide sequence ID" value="NZ_JAACJS010000015.1"/>
</dbReference>
<feature type="non-terminal residue" evidence="2">
    <location>
        <position position="1"/>
    </location>
</feature>
<dbReference type="NCBIfam" id="TIGR04183">
    <property type="entry name" value="Por_Secre_tail"/>
    <property type="match status" value="1"/>
</dbReference>
<dbReference type="Proteomes" id="UP000753802">
    <property type="component" value="Unassembled WGS sequence"/>
</dbReference>
<dbReference type="InterPro" id="IPR026444">
    <property type="entry name" value="Secre_tail"/>
</dbReference>
<name>A0ABX0A1G0_9BACT</name>
<proteinExistence type="predicted"/>
<protein>
    <submittedName>
        <fullName evidence="2">T9SS type A sorting domain-containing protein</fullName>
    </submittedName>
</protein>
<comment type="caution">
    <text evidence="2">The sequence shown here is derived from an EMBL/GenBank/DDBJ whole genome shotgun (WGS) entry which is preliminary data.</text>
</comment>
<accession>A0ABX0A1G0</accession>
<feature type="domain" description="Secretion system C-terminal sorting" evidence="1">
    <location>
        <begin position="109"/>
        <end position="176"/>
    </location>
</feature>
<keyword evidence="3" id="KW-1185">Reference proteome</keyword>
<evidence type="ECO:0000313" key="2">
    <source>
        <dbReference type="EMBL" id="NCI52138.1"/>
    </source>
</evidence>
<dbReference type="EMBL" id="JAACJS010000015">
    <property type="protein sequence ID" value="NCI52138.1"/>
    <property type="molecule type" value="Genomic_DNA"/>
</dbReference>
<organism evidence="2 3">
    <name type="scientific">Sediminibacterium roseum</name>
    <dbReference type="NCBI Taxonomy" id="1978412"/>
    <lineage>
        <taxon>Bacteria</taxon>
        <taxon>Pseudomonadati</taxon>
        <taxon>Bacteroidota</taxon>
        <taxon>Chitinophagia</taxon>
        <taxon>Chitinophagales</taxon>
        <taxon>Chitinophagaceae</taxon>
        <taxon>Sediminibacterium</taxon>
    </lineage>
</organism>
<evidence type="ECO:0000259" key="1">
    <source>
        <dbReference type="Pfam" id="PF18962"/>
    </source>
</evidence>
<reference evidence="2 3" key="1">
    <citation type="submission" date="2020-01" db="EMBL/GenBank/DDBJ databases">
        <title>Genome analysis.</title>
        <authorList>
            <person name="Wu S."/>
            <person name="Wang G."/>
        </authorList>
    </citation>
    <scope>NUCLEOTIDE SEQUENCE [LARGE SCALE GENOMIC DNA]</scope>
    <source>
        <strain evidence="2 3">SYL130</strain>
    </source>
</reference>
<dbReference type="Pfam" id="PF18962">
    <property type="entry name" value="Por_Secre_tail"/>
    <property type="match status" value="1"/>
</dbReference>
<evidence type="ECO:0000313" key="3">
    <source>
        <dbReference type="Proteomes" id="UP000753802"/>
    </source>
</evidence>
<sequence>CSSTAVISICVTDVRVPGTNGAKVYVCHTPSGKNKTPQTLQVALNQVSSHIGSGSCGSDNNDRLGSCDQSPCNTPVVNTIVFGGNTSKTTKEEGEAVVTSDEDLKVTVMPNPSTTYFTLKLESRYDQPVNMRVMDARGRVIDAKSKIGANSTLQIGHNYSSGTYYAELIQGTKRKVVQMIKGRG</sequence>
<gene>
    <name evidence="2" type="ORF">GWC95_19595</name>
</gene>